<dbReference type="PIRSF" id="PIRSF005091">
    <property type="entry name" value="Mmb_sulf_HI1246"/>
    <property type="match status" value="1"/>
</dbReference>
<comment type="caution">
    <text evidence="13">The sequence shown here is derived from an EMBL/GenBank/DDBJ whole genome shotgun (WGS) entry which is preliminary data.</text>
</comment>
<dbReference type="PATRIC" id="fig|1227363.6.peg.1044"/>
<evidence type="ECO:0000256" key="7">
    <source>
        <dbReference type="ARBA" id="ARBA00023136"/>
    </source>
</evidence>
<accession>M5J5X2</accession>
<keyword evidence="14" id="KW-1185">Reference proteome</keyword>
<organism evidence="13 14">
    <name type="scientific">Ligilactobacillus saerimneri 30a</name>
    <dbReference type="NCBI Taxonomy" id="1227363"/>
    <lineage>
        <taxon>Bacteria</taxon>
        <taxon>Bacillati</taxon>
        <taxon>Bacillota</taxon>
        <taxon>Bacilli</taxon>
        <taxon>Lactobacillales</taxon>
        <taxon>Lactobacillaceae</taxon>
        <taxon>Ligilactobacillus</taxon>
    </lineage>
</organism>
<keyword evidence="5 11" id="KW-0812">Transmembrane</keyword>
<feature type="transmembrane region" description="Helical" evidence="11">
    <location>
        <begin position="12"/>
        <end position="34"/>
    </location>
</feature>
<dbReference type="STRING" id="1227363.D271_05335"/>
<dbReference type="InterPro" id="IPR050448">
    <property type="entry name" value="OpgB/LTA_synthase_biosynth"/>
</dbReference>
<feature type="binding site" evidence="10">
    <location>
        <position position="305"/>
    </location>
    <ligand>
        <name>Mn(2+)</name>
        <dbReference type="ChEBI" id="CHEBI:29035"/>
    </ligand>
</feature>
<dbReference type="InterPro" id="IPR012160">
    <property type="entry name" value="LtaS-like"/>
</dbReference>
<evidence type="ECO:0000313" key="14">
    <source>
        <dbReference type="Proteomes" id="UP000011912"/>
    </source>
</evidence>
<dbReference type="GO" id="GO:0046872">
    <property type="term" value="F:metal ion binding"/>
    <property type="evidence" value="ECO:0007669"/>
    <property type="project" value="UniProtKB-KW"/>
</dbReference>
<dbReference type="InterPro" id="IPR000917">
    <property type="entry name" value="Sulfatase_N"/>
</dbReference>
<dbReference type="CDD" id="cd16015">
    <property type="entry name" value="LTA_synthase"/>
    <property type="match status" value="1"/>
</dbReference>
<keyword evidence="9" id="KW-0464">Manganese</keyword>
<dbReference type="AlphaFoldDB" id="M5J5X2"/>
<dbReference type="EMBL" id="ANAG01000015">
    <property type="protein sequence ID" value="EKW98795.1"/>
    <property type="molecule type" value="Genomic_DNA"/>
</dbReference>
<feature type="binding site" evidence="9">
    <location>
        <position position="421"/>
    </location>
    <ligand>
        <name>substrate</name>
    </ligand>
</feature>
<evidence type="ECO:0000256" key="4">
    <source>
        <dbReference type="ARBA" id="ARBA00022475"/>
    </source>
</evidence>
<dbReference type="Gene3D" id="3.40.720.10">
    <property type="entry name" value="Alkaline Phosphatase, subunit A"/>
    <property type="match status" value="1"/>
</dbReference>
<evidence type="ECO:0000256" key="5">
    <source>
        <dbReference type="ARBA" id="ARBA00022692"/>
    </source>
</evidence>
<evidence type="ECO:0000256" key="2">
    <source>
        <dbReference type="ARBA" id="ARBA00004936"/>
    </source>
</evidence>
<evidence type="ECO:0000313" key="13">
    <source>
        <dbReference type="EMBL" id="EKW98795.1"/>
    </source>
</evidence>
<dbReference type="Pfam" id="PF00884">
    <property type="entry name" value="Sulfatase"/>
    <property type="match status" value="1"/>
</dbReference>
<evidence type="ECO:0000256" key="8">
    <source>
        <dbReference type="PIRSR" id="PIRSR005091-1"/>
    </source>
</evidence>
<feature type="transmembrane region" description="Helical" evidence="11">
    <location>
        <begin position="46"/>
        <end position="69"/>
    </location>
</feature>
<dbReference type="SUPFAM" id="SSF53649">
    <property type="entry name" value="Alkaline phosphatase-like"/>
    <property type="match status" value="1"/>
</dbReference>
<feature type="binding site" evidence="10">
    <location>
        <position position="480"/>
    </location>
    <ligand>
        <name>Mn(2+)</name>
        <dbReference type="ChEBI" id="CHEBI:29035"/>
    </ligand>
</feature>
<feature type="transmembrane region" description="Helical" evidence="11">
    <location>
        <begin position="158"/>
        <end position="178"/>
    </location>
</feature>
<keyword evidence="4" id="KW-1003">Cell membrane</keyword>
<reference evidence="13 14" key="1">
    <citation type="journal article" date="2013" name="Genome Announc.">
        <title>Genome Sequence of Lactobacillus saerimneri 30a (Formerly Lactobacillus sp. Strain 30a), a Reference Lactic Acid Bacterium Strain Producing Biogenic Amines.</title>
        <authorList>
            <person name="Romano A."/>
            <person name="Trip H."/>
            <person name="Campbell-Sills H."/>
            <person name="Bouchez O."/>
            <person name="Sherman D."/>
            <person name="Lolkema J.S."/>
            <person name="Lucas P.M."/>
        </authorList>
    </citation>
    <scope>NUCLEOTIDE SEQUENCE [LARGE SCALE GENOMIC DNA]</scope>
    <source>
        <strain evidence="13 14">30a</strain>
    </source>
</reference>
<feature type="transmembrane region" description="Helical" evidence="11">
    <location>
        <begin position="76"/>
        <end position="96"/>
    </location>
</feature>
<evidence type="ECO:0000259" key="12">
    <source>
        <dbReference type="Pfam" id="PF00884"/>
    </source>
</evidence>
<feature type="transmembrane region" description="Helical" evidence="11">
    <location>
        <begin position="125"/>
        <end position="146"/>
    </location>
</feature>
<sequence>MNNFLKKLYAKLNTRFGFFTLVLFVFWIKTYLVYITKFNLGIASTYQMVLAFINPLPFALLILGIALYFKGKKSYWLLLVLDFICSLWMFANILYYREFSDFLSLGIIKTSGTVSNNLGLSISEILHGTDFLVFVDVIVFALLLIFKLIKVDYSPVKYRVPAVITVLSVVLFGLNLTAAEKDRSQLLTRTFDNNYIVKYLGLNFYAGYNAYQTHKQNETRAHASSSDMDKVLKFINKNRTEDNIQYFGKAKGKNVFIFHLESFQQFLIDYKVDGKEVTPNINSFYHNQNTLSFDNFFNQVGQGKTSDAETMLENSLYGLPSGSVTSTYGTDNTFQALPAMLSQRGYTTASFHGDVGSFWNRNNTYKSWGYQYFFDKEFYKDKADYSVGYGLKDKIFLKQAAQYIEQLPQPFYAKIITVTNHYPYQIDKQNQDFPKTTTGDNTVDGYVQTAHYLDQAFGEFISYLKKTGLYDNSMIVMYGDHYGISNNHKKAIAQLLGKDKVTDYDLVNFQKVPFMIHMNGLQGGINHTYGGEIDVMPTLLDLMGIKNTDTIQFGQDLLATNRRQVVAFRNGDFTSPQYTKVGSTVYNNKGEKVTDKLNKKEKSIIDQDQEYVTSSLDLSDKVITGDLLRFYTPSNFKNVNKQDITYNYTKSMAQLKQAQKDKKSSLLYKNNDKSTVDLYSTDAPELK</sequence>
<keyword evidence="9" id="KW-0479">Metal-binding</keyword>
<feature type="binding site" evidence="10">
    <location>
        <position position="261"/>
    </location>
    <ligand>
        <name>Mn(2+)</name>
        <dbReference type="ChEBI" id="CHEBI:29035"/>
    </ligand>
</feature>
<evidence type="ECO:0000256" key="1">
    <source>
        <dbReference type="ARBA" id="ARBA00004651"/>
    </source>
</evidence>
<feature type="binding site" evidence="10">
    <location>
        <position position="481"/>
    </location>
    <ligand>
        <name>Mn(2+)</name>
        <dbReference type="ChEBI" id="CHEBI:29035"/>
    </ligand>
</feature>
<comment type="pathway">
    <text evidence="2">Cell wall biogenesis; lipoteichoic acid biosynthesis.</text>
</comment>
<dbReference type="RefSeq" id="WP_009554000.1">
    <property type="nucleotide sequence ID" value="NZ_ANAG01000015.1"/>
</dbReference>
<keyword evidence="7 11" id="KW-0472">Membrane</keyword>
<comment type="subcellular location">
    <subcellularLocation>
        <location evidence="1">Cell membrane</location>
        <topology evidence="1">Multi-pass membrane protein</topology>
    </subcellularLocation>
</comment>
<dbReference type="InterPro" id="IPR017850">
    <property type="entry name" value="Alkaline_phosphatase_core_sf"/>
</dbReference>
<evidence type="ECO:0000256" key="11">
    <source>
        <dbReference type="SAM" id="Phobius"/>
    </source>
</evidence>
<evidence type="ECO:0000256" key="3">
    <source>
        <dbReference type="ARBA" id="ARBA00009983"/>
    </source>
</evidence>
<dbReference type="PANTHER" id="PTHR47371:SF3">
    <property type="entry name" value="PHOSPHOGLYCEROL TRANSFERASE I"/>
    <property type="match status" value="1"/>
</dbReference>
<evidence type="ECO:0000256" key="6">
    <source>
        <dbReference type="ARBA" id="ARBA00022989"/>
    </source>
</evidence>
<dbReference type="PANTHER" id="PTHR47371">
    <property type="entry name" value="LIPOTEICHOIC ACID SYNTHASE"/>
    <property type="match status" value="1"/>
</dbReference>
<dbReference type="GeneID" id="89600035"/>
<name>M5J5X2_9LACO</name>
<gene>
    <name evidence="13" type="ORF">D271_05335</name>
</gene>
<comment type="similarity">
    <text evidence="3">Belongs to the LTA synthase family.</text>
</comment>
<proteinExistence type="inferred from homology"/>
<dbReference type="Gene3D" id="3.30.1120.170">
    <property type="match status" value="1"/>
</dbReference>
<feature type="active site" evidence="8">
    <location>
        <position position="305"/>
    </location>
</feature>
<evidence type="ECO:0000256" key="10">
    <source>
        <dbReference type="PIRSR" id="PIRSR005091-3"/>
    </source>
</evidence>
<protein>
    <submittedName>
        <fullName evidence="13">Sulfatase family protein</fullName>
    </submittedName>
</protein>
<dbReference type="Proteomes" id="UP000011912">
    <property type="component" value="Unassembled WGS sequence"/>
</dbReference>
<feature type="domain" description="Sulfatase N-terminal" evidence="12">
    <location>
        <begin position="253"/>
        <end position="545"/>
    </location>
</feature>
<dbReference type="GO" id="GO:0005886">
    <property type="term" value="C:plasma membrane"/>
    <property type="evidence" value="ECO:0007669"/>
    <property type="project" value="UniProtKB-SubCell"/>
</dbReference>
<evidence type="ECO:0000256" key="9">
    <source>
        <dbReference type="PIRSR" id="PIRSR005091-2"/>
    </source>
</evidence>
<keyword evidence="6 11" id="KW-1133">Transmembrane helix</keyword>